<dbReference type="AlphaFoldDB" id="C1E431"/>
<dbReference type="Gene3D" id="3.40.395.10">
    <property type="entry name" value="Adenoviral Proteinase, Chain A"/>
    <property type="match status" value="1"/>
</dbReference>
<dbReference type="InterPro" id="IPR003653">
    <property type="entry name" value="Peptidase_C48_C"/>
</dbReference>
<keyword evidence="4" id="KW-0788">Thiol protease</keyword>
<dbReference type="RefSeq" id="XP_002501780.1">
    <property type="nucleotide sequence ID" value="XM_002501734.1"/>
</dbReference>
<dbReference type="InterPro" id="IPR044613">
    <property type="entry name" value="Nep1/2-like"/>
</dbReference>
<evidence type="ECO:0000256" key="2">
    <source>
        <dbReference type="ARBA" id="ARBA00022670"/>
    </source>
</evidence>
<evidence type="ECO:0000313" key="6">
    <source>
        <dbReference type="EMBL" id="ACO63038.1"/>
    </source>
</evidence>
<evidence type="ECO:0000256" key="1">
    <source>
        <dbReference type="ARBA" id="ARBA00005234"/>
    </source>
</evidence>
<dbReference type="STRING" id="296587.C1E431"/>
<organism evidence="6 7">
    <name type="scientific">Micromonas commoda (strain RCC299 / NOUM17 / CCMP2709)</name>
    <name type="common">Picoplanktonic green alga</name>
    <dbReference type="NCBI Taxonomy" id="296587"/>
    <lineage>
        <taxon>Eukaryota</taxon>
        <taxon>Viridiplantae</taxon>
        <taxon>Chlorophyta</taxon>
        <taxon>Mamiellophyceae</taxon>
        <taxon>Mamiellales</taxon>
        <taxon>Mamiellaceae</taxon>
        <taxon>Micromonas</taxon>
    </lineage>
</organism>
<evidence type="ECO:0000313" key="7">
    <source>
        <dbReference type="Proteomes" id="UP000002009"/>
    </source>
</evidence>
<name>C1E431_MICCC</name>
<keyword evidence="3" id="KW-0378">Hydrolase</keyword>
<dbReference type="KEGG" id="mis:MICPUN_113365"/>
<dbReference type="SUPFAM" id="SSF54001">
    <property type="entry name" value="Cysteine proteinases"/>
    <property type="match status" value="1"/>
</dbReference>
<dbReference type="Pfam" id="PF02902">
    <property type="entry name" value="Peptidase_C48"/>
    <property type="match status" value="1"/>
</dbReference>
<dbReference type="Proteomes" id="UP000002009">
    <property type="component" value="Chromosome 4"/>
</dbReference>
<evidence type="ECO:0000256" key="4">
    <source>
        <dbReference type="ARBA" id="ARBA00022807"/>
    </source>
</evidence>
<dbReference type="PANTHER" id="PTHR46468:SF1">
    <property type="entry name" value="SENTRIN-SPECIFIC PROTEASE 8"/>
    <property type="match status" value="1"/>
</dbReference>
<gene>
    <name evidence="6" type="ORF">MICPUN_113365</name>
</gene>
<dbReference type="OMA" id="GFYFEYL"/>
<dbReference type="GeneID" id="8242687"/>
<keyword evidence="7" id="KW-1185">Reference proteome</keyword>
<feature type="domain" description="Ubiquitin-like protease family profile" evidence="5">
    <location>
        <begin position="11"/>
        <end position="180"/>
    </location>
</feature>
<dbReference type="GO" id="GO:0008234">
    <property type="term" value="F:cysteine-type peptidase activity"/>
    <property type="evidence" value="ECO:0007669"/>
    <property type="project" value="UniProtKB-KW"/>
</dbReference>
<dbReference type="GO" id="GO:0006508">
    <property type="term" value="P:proteolysis"/>
    <property type="evidence" value="ECO:0007669"/>
    <property type="project" value="UniProtKB-KW"/>
</dbReference>
<dbReference type="InterPro" id="IPR038765">
    <property type="entry name" value="Papain-like_cys_pep_sf"/>
</dbReference>
<dbReference type="InParanoid" id="C1E431"/>
<protein>
    <submittedName>
        <fullName evidence="6">Ulp1 protease family protein</fullName>
    </submittedName>
</protein>
<keyword evidence="2 6" id="KW-0645">Protease</keyword>
<dbReference type="eggNOG" id="KOG3246">
    <property type="taxonomic scope" value="Eukaryota"/>
</dbReference>
<dbReference type="EMBL" id="CP001325">
    <property type="protein sequence ID" value="ACO63038.1"/>
    <property type="molecule type" value="Genomic_DNA"/>
</dbReference>
<dbReference type="PANTHER" id="PTHR46468">
    <property type="entry name" value="SENTRIN-SPECIFIC PROTEASE 8"/>
    <property type="match status" value="1"/>
</dbReference>
<dbReference type="GO" id="GO:0000338">
    <property type="term" value="P:protein deneddylation"/>
    <property type="evidence" value="ECO:0007669"/>
    <property type="project" value="TreeGrafter"/>
</dbReference>
<sequence length="249" mass="27127">MEDKVLDYHDTLLRVRDVCLLTGPNWLNDAILGFYFSFLQKDKYASLRRSVSFVDASVSFLVANVAEGDVAEILEPLGLQSRQIVLFSVSNNEDVEVPEGGSHWSLLVFRKGERGGMDTFEHYDSAGAVNERAASGLVAAVAPYLCNSRRHKFTSSPAATPRQDNGHDCGLYVLAVADAVCSAHELSQSGNVDEESTLTRKLGKITPGFIADFRLELLDLVEELSSGMDTGTATTLDTASSLEHCEYIA</sequence>
<dbReference type="OrthoDB" id="5065855at2759"/>
<evidence type="ECO:0000259" key="5">
    <source>
        <dbReference type="PROSITE" id="PS50600"/>
    </source>
</evidence>
<evidence type="ECO:0000256" key="3">
    <source>
        <dbReference type="ARBA" id="ARBA00022801"/>
    </source>
</evidence>
<comment type="similarity">
    <text evidence="1">Belongs to the peptidase C48 family.</text>
</comment>
<proteinExistence type="inferred from homology"/>
<dbReference type="GO" id="GO:0019784">
    <property type="term" value="F:deNEDDylase activity"/>
    <property type="evidence" value="ECO:0007669"/>
    <property type="project" value="InterPro"/>
</dbReference>
<dbReference type="FunCoup" id="C1E431">
    <property type="interactions" value="883"/>
</dbReference>
<reference evidence="6 7" key="1">
    <citation type="journal article" date="2009" name="Science">
        <title>Green evolution and dynamic adaptations revealed by genomes of the marine picoeukaryotes Micromonas.</title>
        <authorList>
            <person name="Worden A.Z."/>
            <person name="Lee J.H."/>
            <person name="Mock T."/>
            <person name="Rouze P."/>
            <person name="Simmons M.P."/>
            <person name="Aerts A.L."/>
            <person name="Allen A.E."/>
            <person name="Cuvelier M.L."/>
            <person name="Derelle E."/>
            <person name="Everett M.V."/>
            <person name="Foulon E."/>
            <person name="Grimwood J."/>
            <person name="Gundlach H."/>
            <person name="Henrissat B."/>
            <person name="Napoli C."/>
            <person name="McDonald S.M."/>
            <person name="Parker M.S."/>
            <person name="Rombauts S."/>
            <person name="Salamov A."/>
            <person name="Von Dassow P."/>
            <person name="Badger J.H."/>
            <person name="Coutinho P.M."/>
            <person name="Demir E."/>
            <person name="Dubchak I."/>
            <person name="Gentemann C."/>
            <person name="Eikrem W."/>
            <person name="Gready J.E."/>
            <person name="John U."/>
            <person name="Lanier W."/>
            <person name="Lindquist E.A."/>
            <person name="Lucas S."/>
            <person name="Mayer K.F."/>
            <person name="Moreau H."/>
            <person name="Not F."/>
            <person name="Otillar R."/>
            <person name="Panaud O."/>
            <person name="Pangilinan J."/>
            <person name="Paulsen I."/>
            <person name="Piegu B."/>
            <person name="Poliakov A."/>
            <person name="Robbens S."/>
            <person name="Schmutz J."/>
            <person name="Toulza E."/>
            <person name="Wyss T."/>
            <person name="Zelensky A."/>
            <person name="Zhou K."/>
            <person name="Armbrust E.V."/>
            <person name="Bhattacharya D."/>
            <person name="Goodenough U.W."/>
            <person name="Van de Peer Y."/>
            <person name="Grigoriev I.V."/>
        </authorList>
    </citation>
    <scope>NUCLEOTIDE SEQUENCE [LARGE SCALE GENOMIC DNA]</scope>
    <source>
        <strain evidence="7">RCC299 / NOUM17</strain>
    </source>
</reference>
<accession>C1E431</accession>
<dbReference type="PROSITE" id="PS50600">
    <property type="entry name" value="ULP_PROTEASE"/>
    <property type="match status" value="1"/>
</dbReference>
<dbReference type="MEROPS" id="C48.A03"/>